<organism evidence="3">
    <name type="scientific">Dissoconium aciculare CBS 342.82</name>
    <dbReference type="NCBI Taxonomy" id="1314786"/>
    <lineage>
        <taxon>Eukaryota</taxon>
        <taxon>Fungi</taxon>
        <taxon>Dikarya</taxon>
        <taxon>Ascomycota</taxon>
        <taxon>Pezizomycotina</taxon>
        <taxon>Dothideomycetes</taxon>
        <taxon>Dothideomycetidae</taxon>
        <taxon>Mycosphaerellales</taxon>
        <taxon>Dissoconiaceae</taxon>
        <taxon>Dissoconium</taxon>
    </lineage>
</organism>
<dbReference type="Proteomes" id="UP000504637">
    <property type="component" value="Unplaced"/>
</dbReference>
<feature type="compositionally biased region" description="Pro residues" evidence="1">
    <location>
        <begin position="30"/>
        <end position="44"/>
    </location>
</feature>
<dbReference type="AlphaFoldDB" id="A0A6J3LW25"/>
<sequence>MERLKKLDRSKQHRQRLEHAASTRDLQAKPAPPPPPPLPIPCEPPEPISPPYEYRCWWPEPERHESELAQQAWRSVRIGSVWSETVWAARARAHVRRRLRILTAWGCNSDHPRKGRRASVGTEGTSLRHEVAVEISGLTGKELCRYGNAWRGLEYVDECCAEGMMAMTLLDYTNTAGKVFSISMEPAQNDHDNVGESAEQPRFGQQAFSRAALQRKIETLRLDRPFVNQIQFARQSWRVEWLSEHSPFDWLETFPPPRPEEDFGGSSKEELEANARSAQLQRTRCVMLTHALDEIGGEAGLQKLLKIMRKRIRRSDGLGVKLMVAQRYASAEDFTGISMSPEQITRFVVNRGWRKEREEWVHAKVGSGTFHAVALNEWGEQVISERLKEEEAEVDGEHVWTAVFVLDIGGD</sequence>
<feature type="compositionally biased region" description="Basic and acidic residues" evidence="1">
    <location>
        <begin position="1"/>
        <end position="22"/>
    </location>
</feature>
<reference evidence="3" key="2">
    <citation type="submission" date="2020-04" db="EMBL/GenBank/DDBJ databases">
        <authorList>
            <consortium name="NCBI Genome Project"/>
        </authorList>
    </citation>
    <scope>NUCLEOTIDE SEQUENCE</scope>
    <source>
        <strain evidence="3">CBS 342.82</strain>
    </source>
</reference>
<keyword evidence="2" id="KW-1185">Reference proteome</keyword>
<accession>A0A6J3LW25</accession>
<proteinExistence type="predicted"/>
<reference evidence="3" key="3">
    <citation type="submission" date="2025-08" db="UniProtKB">
        <authorList>
            <consortium name="RefSeq"/>
        </authorList>
    </citation>
    <scope>IDENTIFICATION</scope>
    <source>
        <strain evidence="3">CBS 342.82</strain>
    </source>
</reference>
<feature type="region of interest" description="Disordered" evidence="1">
    <location>
        <begin position="1"/>
        <end position="44"/>
    </location>
</feature>
<gene>
    <name evidence="3" type="ORF">K489DRAFT_67078</name>
</gene>
<evidence type="ECO:0000313" key="3">
    <source>
        <dbReference type="RefSeq" id="XP_033456500.1"/>
    </source>
</evidence>
<evidence type="ECO:0000313" key="2">
    <source>
        <dbReference type="Proteomes" id="UP000504637"/>
    </source>
</evidence>
<name>A0A6J3LW25_9PEZI</name>
<dbReference type="RefSeq" id="XP_033456500.1">
    <property type="nucleotide sequence ID" value="XM_033608824.1"/>
</dbReference>
<feature type="region of interest" description="Disordered" evidence="1">
    <location>
        <begin position="253"/>
        <end position="275"/>
    </location>
</feature>
<reference evidence="3" key="1">
    <citation type="submission" date="2020-01" db="EMBL/GenBank/DDBJ databases">
        <authorList>
            <consortium name="DOE Joint Genome Institute"/>
            <person name="Haridas S."/>
            <person name="Albert R."/>
            <person name="Binder M."/>
            <person name="Bloem J."/>
            <person name="Labutti K."/>
            <person name="Salamov A."/>
            <person name="Andreopoulos B."/>
            <person name="Baker S.E."/>
            <person name="Barry K."/>
            <person name="Bills G."/>
            <person name="Bluhm B.H."/>
            <person name="Cannon C."/>
            <person name="Castanera R."/>
            <person name="Culley D.E."/>
            <person name="Daum C."/>
            <person name="Ezra D."/>
            <person name="Gonzalez J.B."/>
            <person name="Henrissat B."/>
            <person name="Kuo A."/>
            <person name="Liang C."/>
            <person name="Lipzen A."/>
            <person name="Lutzoni F."/>
            <person name="Magnuson J."/>
            <person name="Mondo S."/>
            <person name="Nolan M."/>
            <person name="Ohm R."/>
            <person name="Pangilinan J."/>
            <person name="Park H.-J."/>
            <person name="Ramirez L."/>
            <person name="Alfaro M."/>
            <person name="Sun H."/>
            <person name="Tritt A."/>
            <person name="Yoshinaga Y."/>
            <person name="Zwiers L.-H."/>
            <person name="Turgeon B.G."/>
            <person name="Goodwin S.B."/>
            <person name="Spatafora J.W."/>
            <person name="Crous P.W."/>
            <person name="Grigoriev I.V."/>
        </authorList>
    </citation>
    <scope>NUCLEOTIDE SEQUENCE</scope>
    <source>
        <strain evidence="3">CBS 342.82</strain>
    </source>
</reference>
<evidence type="ECO:0000256" key="1">
    <source>
        <dbReference type="SAM" id="MobiDB-lite"/>
    </source>
</evidence>
<dbReference type="GeneID" id="54366625"/>
<protein>
    <submittedName>
        <fullName evidence="3">Uncharacterized protein</fullName>
    </submittedName>
</protein>